<protein>
    <recommendedName>
        <fullName evidence="9">Acetylglutamate kinase</fullName>
        <ecNumber evidence="9">2.7.2.8</ecNumber>
    </recommendedName>
    <alternativeName>
        <fullName evidence="9">N-acetyl-L-glutamate 5-phosphotransferase</fullName>
    </alternativeName>
    <alternativeName>
        <fullName evidence="9">NAG kinase</fullName>
        <shortName evidence="9">NAGK</shortName>
    </alternativeName>
</protein>
<evidence type="ECO:0000256" key="1">
    <source>
        <dbReference type="ARBA" id="ARBA00004828"/>
    </source>
</evidence>
<comment type="similarity">
    <text evidence="9">Belongs to the acetylglutamate kinase family. ArgB subfamily.</text>
</comment>
<dbReference type="GO" id="GO:0005524">
    <property type="term" value="F:ATP binding"/>
    <property type="evidence" value="ECO:0007669"/>
    <property type="project" value="UniProtKB-UniRule"/>
</dbReference>
<evidence type="ECO:0000313" key="11">
    <source>
        <dbReference type="EMBL" id="HFH28884.1"/>
    </source>
</evidence>
<dbReference type="InterPro" id="IPR001048">
    <property type="entry name" value="Asp/Glu/Uridylate_kinase"/>
</dbReference>
<evidence type="ECO:0000256" key="6">
    <source>
        <dbReference type="ARBA" id="ARBA00022777"/>
    </source>
</evidence>
<feature type="site" description="Transition state stabilizer" evidence="9">
    <location>
        <position position="251"/>
    </location>
</feature>
<comment type="function">
    <text evidence="9">Catalyzes the ATP-dependent phosphorylation of N-acetyl-L-glutamate.</text>
</comment>
<feature type="site" description="Transition state stabilizer" evidence="9">
    <location>
        <position position="33"/>
    </location>
</feature>
<keyword evidence="3 9" id="KW-0028">Amino-acid biosynthesis</keyword>
<dbReference type="PANTHER" id="PTHR23342:SF0">
    <property type="entry name" value="N-ACETYLGLUTAMATE SYNTHASE, MITOCHONDRIAL"/>
    <property type="match status" value="1"/>
</dbReference>
<dbReference type="InterPro" id="IPR001057">
    <property type="entry name" value="Glu/AcGlu_kinase"/>
</dbReference>
<name>A0A7C3IGH7_9SPIR</name>
<comment type="pathway">
    <text evidence="1 9">Amino-acid biosynthesis; L-arginine biosynthesis; N(2)-acetyl-L-ornithine from L-glutamate: step 2/4.</text>
</comment>
<evidence type="ECO:0000256" key="5">
    <source>
        <dbReference type="ARBA" id="ARBA00022741"/>
    </source>
</evidence>
<dbReference type="InterPro" id="IPR004662">
    <property type="entry name" value="AcgluKinase_fam"/>
</dbReference>
<dbReference type="CDD" id="cd04250">
    <property type="entry name" value="AAK_NAGK-C"/>
    <property type="match status" value="1"/>
</dbReference>
<dbReference type="EMBL" id="DSVL01000156">
    <property type="protein sequence ID" value="HFH28884.1"/>
    <property type="molecule type" value="Genomic_DNA"/>
</dbReference>
<keyword evidence="7 9" id="KW-0067">ATP-binding</keyword>
<proteinExistence type="inferred from homology"/>
<dbReference type="GO" id="GO:0003991">
    <property type="term" value="F:acetylglutamate kinase activity"/>
    <property type="evidence" value="ECO:0007669"/>
    <property type="project" value="UniProtKB-UniRule"/>
</dbReference>
<feature type="binding site" evidence="9">
    <location>
        <begin position="68"/>
        <end position="69"/>
    </location>
    <ligand>
        <name>substrate</name>
    </ligand>
</feature>
<evidence type="ECO:0000256" key="7">
    <source>
        <dbReference type="ARBA" id="ARBA00022840"/>
    </source>
</evidence>
<keyword evidence="6 9" id="KW-0418">Kinase</keyword>
<comment type="subcellular location">
    <subcellularLocation>
        <location evidence="9">Cytoplasm</location>
    </subcellularLocation>
</comment>
<gene>
    <name evidence="9 11" type="primary">argB</name>
    <name evidence="11" type="ORF">ENS59_05145</name>
</gene>
<keyword evidence="9" id="KW-0963">Cytoplasm</keyword>
<dbReference type="Pfam" id="PF00696">
    <property type="entry name" value="AA_kinase"/>
    <property type="match status" value="1"/>
</dbReference>
<comment type="catalytic activity">
    <reaction evidence="8 9">
        <text>N-acetyl-L-glutamate + ATP = N-acetyl-L-glutamyl 5-phosphate + ADP</text>
        <dbReference type="Rhea" id="RHEA:14629"/>
        <dbReference type="ChEBI" id="CHEBI:30616"/>
        <dbReference type="ChEBI" id="CHEBI:44337"/>
        <dbReference type="ChEBI" id="CHEBI:57936"/>
        <dbReference type="ChEBI" id="CHEBI:456216"/>
        <dbReference type="EC" id="2.7.2.8"/>
    </reaction>
</comment>
<organism evidence="11">
    <name type="scientific">Gracilinema caldarium</name>
    <dbReference type="NCBI Taxonomy" id="215591"/>
    <lineage>
        <taxon>Bacteria</taxon>
        <taxon>Pseudomonadati</taxon>
        <taxon>Spirochaetota</taxon>
        <taxon>Spirochaetia</taxon>
        <taxon>Spirochaetales</taxon>
        <taxon>Breznakiellaceae</taxon>
        <taxon>Gracilinema</taxon>
    </lineage>
</organism>
<dbReference type="UniPathway" id="UPA00068">
    <property type="reaction ID" value="UER00107"/>
</dbReference>
<dbReference type="PANTHER" id="PTHR23342">
    <property type="entry name" value="N-ACETYLGLUTAMATE SYNTHASE"/>
    <property type="match status" value="1"/>
</dbReference>
<reference evidence="11" key="1">
    <citation type="journal article" date="2020" name="mSystems">
        <title>Genome- and Community-Level Interaction Insights into Carbon Utilization and Element Cycling Functions of Hydrothermarchaeota in Hydrothermal Sediment.</title>
        <authorList>
            <person name="Zhou Z."/>
            <person name="Liu Y."/>
            <person name="Xu W."/>
            <person name="Pan J."/>
            <person name="Luo Z.H."/>
            <person name="Li M."/>
        </authorList>
    </citation>
    <scope>NUCLEOTIDE SEQUENCE [LARGE SCALE GENOMIC DNA]</scope>
    <source>
        <strain evidence="11">SpSt-503</strain>
    </source>
</reference>
<evidence type="ECO:0000256" key="3">
    <source>
        <dbReference type="ARBA" id="ARBA00022605"/>
    </source>
</evidence>
<evidence type="ECO:0000256" key="4">
    <source>
        <dbReference type="ARBA" id="ARBA00022679"/>
    </source>
</evidence>
<dbReference type="InterPro" id="IPR037528">
    <property type="entry name" value="ArgB"/>
</dbReference>
<accession>A0A7C3IGH7</accession>
<feature type="binding site" evidence="9">
    <location>
        <position position="188"/>
    </location>
    <ligand>
        <name>substrate</name>
    </ligand>
</feature>
<dbReference type="GO" id="GO:0042450">
    <property type="term" value="P:L-arginine biosynthetic process via ornithine"/>
    <property type="evidence" value="ECO:0007669"/>
    <property type="project" value="UniProtKB-UniRule"/>
</dbReference>
<evidence type="ECO:0000259" key="10">
    <source>
        <dbReference type="Pfam" id="PF00696"/>
    </source>
</evidence>
<keyword evidence="4 9" id="KW-0808">Transferase</keyword>
<dbReference type="InterPro" id="IPR036393">
    <property type="entry name" value="AceGlu_kinase-like_sf"/>
</dbReference>
<dbReference type="Gene3D" id="3.40.1160.10">
    <property type="entry name" value="Acetylglutamate kinase-like"/>
    <property type="match status" value="1"/>
</dbReference>
<evidence type="ECO:0000256" key="2">
    <source>
        <dbReference type="ARBA" id="ARBA00022571"/>
    </source>
</evidence>
<dbReference type="PRINTS" id="PR00474">
    <property type="entry name" value="GLU5KINASE"/>
</dbReference>
<dbReference type="FunFam" id="3.40.1160.10:FF:000004">
    <property type="entry name" value="Acetylglutamate kinase"/>
    <property type="match status" value="1"/>
</dbReference>
<dbReference type="NCBIfam" id="TIGR00761">
    <property type="entry name" value="argB"/>
    <property type="match status" value="1"/>
</dbReference>
<dbReference type="GO" id="GO:0005737">
    <property type="term" value="C:cytoplasm"/>
    <property type="evidence" value="ECO:0007669"/>
    <property type="project" value="UniProtKB-SubCell"/>
</dbReference>
<dbReference type="HAMAP" id="MF_00082">
    <property type="entry name" value="ArgB"/>
    <property type="match status" value="1"/>
</dbReference>
<dbReference type="SUPFAM" id="SSF53633">
    <property type="entry name" value="Carbamate kinase-like"/>
    <property type="match status" value="1"/>
</dbReference>
<dbReference type="PIRSF" id="PIRSF000728">
    <property type="entry name" value="NAGK"/>
    <property type="match status" value="1"/>
</dbReference>
<evidence type="ECO:0000256" key="9">
    <source>
        <dbReference type="HAMAP-Rule" id="MF_00082"/>
    </source>
</evidence>
<dbReference type="EC" id="2.7.2.8" evidence="9"/>
<keyword evidence="2 9" id="KW-0055">Arginine biosynthesis</keyword>
<comment type="caution">
    <text evidence="11">The sequence shown here is derived from an EMBL/GenBank/DDBJ whole genome shotgun (WGS) entry which is preliminary data.</text>
</comment>
<dbReference type="InterPro" id="IPR041727">
    <property type="entry name" value="NAGK-C"/>
</dbReference>
<dbReference type="AlphaFoldDB" id="A0A7C3IGH7"/>
<feature type="domain" description="Aspartate/glutamate/uridylate kinase" evidence="10">
    <location>
        <begin position="28"/>
        <end position="270"/>
    </location>
</feature>
<keyword evidence="5 9" id="KW-0547">Nucleotide-binding</keyword>
<feature type="binding site" evidence="9">
    <location>
        <position position="90"/>
    </location>
    <ligand>
        <name>substrate</name>
    </ligand>
</feature>
<evidence type="ECO:0000256" key="8">
    <source>
        <dbReference type="ARBA" id="ARBA00048141"/>
    </source>
</evidence>
<sequence length="300" mass="32200">MKEFSVSNEDRAQVLIQALPYIQKFMGKTIVVKYGGNAMINEDLKAAVIQDVVLMACVGIRTVLVHGGGPEIEFMLRKIGKESRFVNGLRYTDAETMEIVQMVLAGKVNKDIVSLIQQAGGHALGLCGLDGGLLQARRLVSSEGDLGFVGDISAVKTAVLEDVLARDYIPVVSTVAQGIDDAAGHALNINADTAAARIAAELGAEKLILMTDVRGILKDVNNPDSLLQEIHRSELDSLVKEGIVSKGMIPKVDCCRLALDGGVWKAHIIDGRIPHALLLELFTDEGIGTQVVRDNGKTHE</sequence>